<dbReference type="SUPFAM" id="SSF53167">
    <property type="entry name" value="Purine and uridine phosphorylases"/>
    <property type="match status" value="1"/>
</dbReference>
<dbReference type="GO" id="GO:0008930">
    <property type="term" value="F:methylthioadenosine nucleosidase activity"/>
    <property type="evidence" value="ECO:0007669"/>
    <property type="project" value="InterPro"/>
</dbReference>
<evidence type="ECO:0000256" key="1">
    <source>
        <dbReference type="ARBA" id="ARBA00004945"/>
    </source>
</evidence>
<dbReference type="PANTHER" id="PTHR46832:SF1">
    <property type="entry name" value="5'-METHYLTHIOADENOSINE_S-ADENOSYLHOMOCYSTEINE NUCLEOSIDASE"/>
    <property type="match status" value="1"/>
</dbReference>
<dbReference type="Pfam" id="PF01048">
    <property type="entry name" value="PNP_UDP_1"/>
    <property type="match status" value="1"/>
</dbReference>
<reference evidence="7" key="1">
    <citation type="submission" date="2020-10" db="EMBL/GenBank/DDBJ databases">
        <authorList>
            <person name="Gilroy R."/>
        </authorList>
    </citation>
    <scope>NUCLEOTIDE SEQUENCE</scope>
    <source>
        <strain evidence="7">ChiHjej12B11-29160</strain>
    </source>
</reference>
<gene>
    <name evidence="7" type="ORF">IAD17_05795</name>
</gene>
<dbReference type="NCBIfam" id="TIGR01704">
    <property type="entry name" value="MTA_SAH-Nsdase"/>
    <property type="match status" value="1"/>
</dbReference>
<sequence length="235" mass="25368">MKLGIIGAMDVEVATIRDRMEEAHTFERAHMQFCEGVLHGLPAVVVRCGVGKVNAAACAQILVDCYEVSHVINTGVAGSLDNRIEIGDVVVSTDVVHHDMDATGLGYALGEIPQLNVDTFEADEALRQAAIKACGVVVPGISVFEGRVASGDQFVSDYARKQNIREHFDAMCCEMEGASIAQVCWLNNVPFVVVRVISDKADGSKKVLYPIFEKRSAERCADIICELAAHMKSAS</sequence>
<evidence type="ECO:0000313" key="7">
    <source>
        <dbReference type="EMBL" id="HIU24416.1"/>
    </source>
</evidence>
<proteinExistence type="predicted"/>
<dbReference type="AlphaFoldDB" id="A0A9D1HXK4"/>
<comment type="caution">
    <text evidence="7">The sequence shown here is derived from an EMBL/GenBank/DDBJ whole genome shotgun (WGS) entry which is preliminary data.</text>
</comment>
<dbReference type="GO" id="GO:0019284">
    <property type="term" value="P:L-methionine salvage from S-adenosylmethionine"/>
    <property type="evidence" value="ECO:0007669"/>
    <property type="project" value="TreeGrafter"/>
</dbReference>
<comment type="pathway">
    <text evidence="1">Amino-acid biosynthesis; L-methionine biosynthesis via salvage pathway; S-methyl-5-thio-alpha-D-ribose 1-phosphate from S-methyl-5'-thioadenosine (hydrolase route): step 1/2.</text>
</comment>
<accession>A0A9D1HXK4</accession>
<reference evidence="7" key="2">
    <citation type="journal article" date="2021" name="PeerJ">
        <title>Extensive microbial diversity within the chicken gut microbiome revealed by metagenomics and culture.</title>
        <authorList>
            <person name="Gilroy R."/>
            <person name="Ravi A."/>
            <person name="Getino M."/>
            <person name="Pursley I."/>
            <person name="Horton D.L."/>
            <person name="Alikhan N.F."/>
            <person name="Baker D."/>
            <person name="Gharbi K."/>
            <person name="Hall N."/>
            <person name="Watson M."/>
            <person name="Adriaenssens E.M."/>
            <person name="Foster-Nyarko E."/>
            <person name="Jarju S."/>
            <person name="Secka A."/>
            <person name="Antonio M."/>
            <person name="Oren A."/>
            <person name="Chaudhuri R.R."/>
            <person name="La Ragione R."/>
            <person name="Hildebrand F."/>
            <person name="Pallen M.J."/>
        </authorList>
    </citation>
    <scope>NUCLEOTIDE SEQUENCE</scope>
    <source>
        <strain evidence="7">ChiHjej12B11-29160</strain>
    </source>
</reference>
<evidence type="ECO:0000256" key="5">
    <source>
        <dbReference type="ARBA" id="ARBA00023167"/>
    </source>
</evidence>
<dbReference type="PANTHER" id="PTHR46832">
    <property type="entry name" value="5'-METHYLTHIOADENOSINE/S-ADENOSYLHOMOCYSTEINE NUCLEOSIDASE"/>
    <property type="match status" value="1"/>
</dbReference>
<dbReference type="CDD" id="cd09008">
    <property type="entry name" value="MTAN"/>
    <property type="match status" value="1"/>
</dbReference>
<evidence type="ECO:0000256" key="4">
    <source>
        <dbReference type="ARBA" id="ARBA00022801"/>
    </source>
</evidence>
<name>A0A9D1HXK4_9ACTN</name>
<dbReference type="GO" id="GO:0005829">
    <property type="term" value="C:cytosol"/>
    <property type="evidence" value="ECO:0007669"/>
    <property type="project" value="TreeGrafter"/>
</dbReference>
<protein>
    <recommendedName>
        <fullName evidence="2">adenosylhomocysteine nucleosidase</fullName>
        <ecNumber evidence="2">3.2.2.9</ecNumber>
    </recommendedName>
</protein>
<keyword evidence="3" id="KW-0028">Amino-acid biosynthesis</keyword>
<dbReference type="InterPro" id="IPR010049">
    <property type="entry name" value="MTA_SAH_Nsdase"/>
</dbReference>
<dbReference type="InterPro" id="IPR035994">
    <property type="entry name" value="Nucleoside_phosphorylase_sf"/>
</dbReference>
<keyword evidence="5" id="KW-0486">Methionine biosynthesis</keyword>
<dbReference type="NCBIfam" id="NF004079">
    <property type="entry name" value="PRK05584.1"/>
    <property type="match status" value="1"/>
</dbReference>
<dbReference type="GO" id="GO:0019509">
    <property type="term" value="P:L-methionine salvage from methylthioadenosine"/>
    <property type="evidence" value="ECO:0007669"/>
    <property type="project" value="InterPro"/>
</dbReference>
<organism evidence="7 8">
    <name type="scientific">Candidatus Coprovicinus avistercoris</name>
    <dbReference type="NCBI Taxonomy" id="2840754"/>
    <lineage>
        <taxon>Bacteria</taxon>
        <taxon>Bacillati</taxon>
        <taxon>Actinomycetota</taxon>
        <taxon>Coriobacteriia</taxon>
        <taxon>Coriobacteriales</taxon>
        <taxon>Coriobacteriaceae</taxon>
        <taxon>Coriobacteriaceae incertae sedis</taxon>
        <taxon>Candidatus Coprovicinus</taxon>
    </lineage>
</organism>
<dbReference type="GO" id="GO:0008782">
    <property type="term" value="F:adenosylhomocysteine nucleosidase activity"/>
    <property type="evidence" value="ECO:0007669"/>
    <property type="project" value="UniProtKB-EC"/>
</dbReference>
<dbReference type="EMBL" id="DVMQ01000017">
    <property type="protein sequence ID" value="HIU24416.1"/>
    <property type="molecule type" value="Genomic_DNA"/>
</dbReference>
<dbReference type="Proteomes" id="UP000824078">
    <property type="component" value="Unassembled WGS sequence"/>
</dbReference>
<keyword evidence="4 7" id="KW-0378">Hydrolase</keyword>
<evidence type="ECO:0000313" key="8">
    <source>
        <dbReference type="Proteomes" id="UP000824078"/>
    </source>
</evidence>
<keyword evidence="7" id="KW-0326">Glycosidase</keyword>
<evidence type="ECO:0000256" key="2">
    <source>
        <dbReference type="ARBA" id="ARBA00011974"/>
    </source>
</evidence>
<feature type="domain" description="Nucleoside phosphorylase" evidence="6">
    <location>
        <begin position="2"/>
        <end position="227"/>
    </location>
</feature>
<dbReference type="Gene3D" id="3.40.50.1580">
    <property type="entry name" value="Nucleoside phosphorylase domain"/>
    <property type="match status" value="1"/>
</dbReference>
<evidence type="ECO:0000256" key="3">
    <source>
        <dbReference type="ARBA" id="ARBA00022605"/>
    </source>
</evidence>
<dbReference type="EC" id="3.2.2.9" evidence="2"/>
<evidence type="ECO:0000259" key="6">
    <source>
        <dbReference type="Pfam" id="PF01048"/>
    </source>
</evidence>
<dbReference type="InterPro" id="IPR000845">
    <property type="entry name" value="Nucleoside_phosphorylase_d"/>
</dbReference>
<dbReference type="GO" id="GO:0009164">
    <property type="term" value="P:nucleoside catabolic process"/>
    <property type="evidence" value="ECO:0007669"/>
    <property type="project" value="InterPro"/>
</dbReference>